<dbReference type="EMBL" id="CAUYUJ010002529">
    <property type="protein sequence ID" value="CAK0801176.1"/>
    <property type="molecule type" value="Genomic_DNA"/>
</dbReference>
<keyword evidence="3" id="KW-1185">Reference proteome</keyword>
<comment type="caution">
    <text evidence="2">The sequence shown here is derived from an EMBL/GenBank/DDBJ whole genome shotgun (WGS) entry which is preliminary data.</text>
</comment>
<feature type="region of interest" description="Disordered" evidence="1">
    <location>
        <begin position="1"/>
        <end position="54"/>
    </location>
</feature>
<evidence type="ECO:0000256" key="1">
    <source>
        <dbReference type="SAM" id="MobiDB-lite"/>
    </source>
</evidence>
<feature type="compositionally biased region" description="Low complexity" evidence="1">
    <location>
        <begin position="340"/>
        <end position="349"/>
    </location>
</feature>
<evidence type="ECO:0008006" key="4">
    <source>
        <dbReference type="Google" id="ProtNLM"/>
    </source>
</evidence>
<sequence length="1155" mass="125123">MDVDWLVLGDPGAPSGEGHCAPGTVTKRKKSRGAATDAGGPPPPDPHPQPRRSRNYTYAEKTSSITRGVRCGPCKQNDTDRDPCNPGVTRLWGSHKYNSSKQCLVTDGETCYYCIRIHQSRFSHMSLGKWKKALPEYDKMYDLFISFMHWMIAHIISVFESTGDRDAVYKIPFPTEWEITEHDIFSVEWVAPPEEFVEHKDYILTSPEPAEDKITWGPGGVKLVAATPPFTRWKKVKKMIKQAVRSRVHVDGSDDIQNSSERDVFASLQQSIAGAGLPPGSSSSAAGAAVTPSKLPGAKAGDAAGSRPSPSSGDSRPPGSVGGGSGAPRAPPAEPRRGRASGASRAPAKSRAKAAPEDGEPRKRGRPNRDSLSLLRLQINDFQSCKQNTAAASKFAGSEWRNVSRNMSNYMQDVSADSAVEDDMDILANMKLLLRKATVVKKVLAEVATSGLMARKTYTMYRDQIEWLNSGEVECDNPFPLFFIHAMRSLEFDAATPDEFWAKLSGLGAEEQAKYVKDCLMSLVSKPSVKEGVLALKSFVAAGEAVRSKLAAALLLDLEYVGAAQVAAESPVKWATDIAAKKATLDAAMEAERSGKSMPLAAFKTHQTGRDILRLCNATLDAMKKLEKGEIAAKEAVCKFEASLDPTELTDLISRGLDADHSRAAISESCLSNVFKRAFVNFKQLIVDEWPRDSDGAQGHGDFSIVVRRLGSAGPVHKVHGGSAAPVAFIAMYGEMRLMVDSLVKYSTACGQQALEDIPPAEGQHILRQFNSFQAGDGCALAKYANSNGMDAEWKEIEAKMSKVHAEEGLVSLRALCLKGAQPTIDEAKLVVGTSPHHSASVFPENMQRLRDHVNFNSKGDLASTIATLKSIPNQSVAAKQLLFIDSWGKVTKAFAALKLSVLQPERKDRAIAAERAKFATTFRMYAEVVQGVLGSHDDHGPPLSELFTDREGVAAMLDSSVGINVKFDAERAPVFLQAMIEAAQAIIDGWANDADELAKVLDAMDISGCEVAKPNILSEGRKEIREQILGDANYKPRTRGLQILHSWRSLLRGISQDGHGQAFHGQGARMKMWGDSISAAAELADLTFALFEIMKKIPSIVNHVQRNTAARALKTELTTQRKGFVMGSDLSGALEQLLKGQLPVVDGAVMAAAA</sequence>
<accession>A0ABN9Q6Q6</accession>
<name>A0ABN9Q6Q6_9DINO</name>
<evidence type="ECO:0000313" key="2">
    <source>
        <dbReference type="EMBL" id="CAK0801176.1"/>
    </source>
</evidence>
<feature type="compositionally biased region" description="Low complexity" evidence="1">
    <location>
        <begin position="300"/>
        <end position="319"/>
    </location>
</feature>
<protein>
    <recommendedName>
        <fullName evidence="4">PARP</fullName>
    </recommendedName>
</protein>
<reference evidence="2" key="1">
    <citation type="submission" date="2023-10" db="EMBL/GenBank/DDBJ databases">
        <authorList>
            <person name="Chen Y."/>
            <person name="Shah S."/>
            <person name="Dougan E. K."/>
            <person name="Thang M."/>
            <person name="Chan C."/>
        </authorList>
    </citation>
    <scope>NUCLEOTIDE SEQUENCE [LARGE SCALE GENOMIC DNA]</scope>
</reference>
<organism evidence="2 3">
    <name type="scientific">Prorocentrum cordatum</name>
    <dbReference type="NCBI Taxonomy" id="2364126"/>
    <lineage>
        <taxon>Eukaryota</taxon>
        <taxon>Sar</taxon>
        <taxon>Alveolata</taxon>
        <taxon>Dinophyceae</taxon>
        <taxon>Prorocentrales</taxon>
        <taxon>Prorocentraceae</taxon>
        <taxon>Prorocentrum</taxon>
    </lineage>
</organism>
<evidence type="ECO:0000313" key="3">
    <source>
        <dbReference type="Proteomes" id="UP001189429"/>
    </source>
</evidence>
<feature type="region of interest" description="Disordered" evidence="1">
    <location>
        <begin position="275"/>
        <end position="370"/>
    </location>
</feature>
<feature type="compositionally biased region" description="Low complexity" evidence="1">
    <location>
        <begin position="275"/>
        <end position="289"/>
    </location>
</feature>
<dbReference type="Proteomes" id="UP001189429">
    <property type="component" value="Unassembled WGS sequence"/>
</dbReference>
<feature type="non-terminal residue" evidence="2">
    <location>
        <position position="1155"/>
    </location>
</feature>
<gene>
    <name evidence="2" type="ORF">PCOR1329_LOCUS9133</name>
</gene>
<proteinExistence type="predicted"/>